<keyword evidence="4" id="KW-0732">Signal</keyword>
<dbReference type="EMBL" id="KN835052">
    <property type="protein sequence ID" value="KIK49736.1"/>
    <property type="molecule type" value="Genomic_DNA"/>
</dbReference>
<dbReference type="HOGENOM" id="CLU_111635_0_0_1"/>
<evidence type="ECO:0008006" key="7">
    <source>
        <dbReference type="Google" id="ProtNLM"/>
    </source>
</evidence>
<protein>
    <recommendedName>
        <fullName evidence="7">Cerato-platanin</fullName>
    </recommendedName>
</protein>
<evidence type="ECO:0000256" key="4">
    <source>
        <dbReference type="SAM" id="SignalP"/>
    </source>
</evidence>
<evidence type="ECO:0000256" key="3">
    <source>
        <dbReference type="ARBA" id="ARBA00022525"/>
    </source>
</evidence>
<dbReference type="CDD" id="cd22778">
    <property type="entry name" value="DPBB_CEPL-like"/>
    <property type="match status" value="1"/>
</dbReference>
<evidence type="ECO:0000313" key="6">
    <source>
        <dbReference type="Proteomes" id="UP000053593"/>
    </source>
</evidence>
<proteinExistence type="inferred from homology"/>
<accession>A0A0D0B6N3</accession>
<dbReference type="SUPFAM" id="SSF50685">
    <property type="entry name" value="Barwin-like endoglucanases"/>
    <property type="match status" value="1"/>
</dbReference>
<feature type="chain" id="PRO_5002224486" description="Cerato-platanin" evidence="4">
    <location>
        <begin position="18"/>
        <end position="120"/>
    </location>
</feature>
<dbReference type="AlphaFoldDB" id="A0A0D0B6N3"/>
<reference evidence="5 6" key="1">
    <citation type="submission" date="2014-04" db="EMBL/GenBank/DDBJ databases">
        <title>Evolutionary Origins and Diversification of the Mycorrhizal Mutualists.</title>
        <authorList>
            <consortium name="DOE Joint Genome Institute"/>
            <consortium name="Mycorrhizal Genomics Consortium"/>
            <person name="Kohler A."/>
            <person name="Kuo A."/>
            <person name="Nagy L.G."/>
            <person name="Floudas D."/>
            <person name="Copeland A."/>
            <person name="Barry K.W."/>
            <person name="Cichocki N."/>
            <person name="Veneault-Fourrey C."/>
            <person name="LaButti K."/>
            <person name="Lindquist E.A."/>
            <person name="Lipzen A."/>
            <person name="Lundell T."/>
            <person name="Morin E."/>
            <person name="Murat C."/>
            <person name="Riley R."/>
            <person name="Ohm R."/>
            <person name="Sun H."/>
            <person name="Tunlid A."/>
            <person name="Henrissat B."/>
            <person name="Grigoriev I.V."/>
            <person name="Hibbett D.S."/>
            <person name="Martin F."/>
        </authorList>
    </citation>
    <scope>NUCLEOTIDE SEQUENCE [LARGE SCALE GENOMIC DNA]</scope>
    <source>
        <strain evidence="5 6">FD-317 M1</strain>
    </source>
</reference>
<sequence>MKLSILVPILAAALTRADELRYDTVYDIGNQSLVTVSCSNGANGLLTRGFTTFNSLPTVPNIGGSSAIPGFNSPQCGSCWNVTFTNAADISKSLSITVIDHAGSGFNVVSAQLAAYACGL</sequence>
<organism evidence="5 6">
    <name type="scientific">Collybiopsis luxurians FD-317 M1</name>
    <dbReference type="NCBI Taxonomy" id="944289"/>
    <lineage>
        <taxon>Eukaryota</taxon>
        <taxon>Fungi</taxon>
        <taxon>Dikarya</taxon>
        <taxon>Basidiomycota</taxon>
        <taxon>Agaricomycotina</taxon>
        <taxon>Agaricomycetes</taxon>
        <taxon>Agaricomycetidae</taxon>
        <taxon>Agaricales</taxon>
        <taxon>Marasmiineae</taxon>
        <taxon>Omphalotaceae</taxon>
        <taxon>Collybiopsis</taxon>
        <taxon>Collybiopsis luxurians</taxon>
    </lineage>
</organism>
<gene>
    <name evidence="5" type="ORF">GYMLUDRAFT_101390</name>
</gene>
<dbReference type="GO" id="GO:0005576">
    <property type="term" value="C:extracellular region"/>
    <property type="evidence" value="ECO:0007669"/>
    <property type="project" value="UniProtKB-SubCell"/>
</dbReference>
<dbReference type="OrthoDB" id="4898945at2759"/>
<dbReference type="InterPro" id="IPR036908">
    <property type="entry name" value="RlpA-like_sf"/>
</dbReference>
<name>A0A0D0B6N3_9AGAR</name>
<comment type="similarity">
    <text evidence="2">Belongs to the cerato-platanin family.</text>
</comment>
<dbReference type="Pfam" id="PF07249">
    <property type="entry name" value="Cerato-platanin"/>
    <property type="match status" value="1"/>
</dbReference>
<keyword evidence="6" id="KW-1185">Reference proteome</keyword>
<evidence type="ECO:0000256" key="2">
    <source>
        <dbReference type="ARBA" id="ARBA00010421"/>
    </source>
</evidence>
<dbReference type="Proteomes" id="UP000053593">
    <property type="component" value="Unassembled WGS sequence"/>
</dbReference>
<dbReference type="Gene3D" id="2.40.40.10">
    <property type="entry name" value="RlpA-like domain"/>
    <property type="match status" value="1"/>
</dbReference>
<evidence type="ECO:0000256" key="1">
    <source>
        <dbReference type="ARBA" id="ARBA00004613"/>
    </source>
</evidence>
<feature type="signal peptide" evidence="4">
    <location>
        <begin position="1"/>
        <end position="17"/>
    </location>
</feature>
<keyword evidence="3" id="KW-0964">Secreted</keyword>
<dbReference type="InterPro" id="IPR010829">
    <property type="entry name" value="Cerato-platanin"/>
</dbReference>
<comment type="subcellular location">
    <subcellularLocation>
        <location evidence="1">Secreted</location>
    </subcellularLocation>
</comment>
<evidence type="ECO:0000313" key="5">
    <source>
        <dbReference type="EMBL" id="KIK49736.1"/>
    </source>
</evidence>